<reference evidence="4" key="1">
    <citation type="journal article" date="2019" name="Int. J. Syst. Evol. Microbiol.">
        <title>The Global Catalogue of Microorganisms (GCM) 10K type strain sequencing project: providing services to taxonomists for standard genome sequencing and annotation.</title>
        <authorList>
            <consortium name="The Broad Institute Genomics Platform"/>
            <consortium name="The Broad Institute Genome Sequencing Center for Infectious Disease"/>
            <person name="Wu L."/>
            <person name="Ma J."/>
        </authorList>
    </citation>
    <scope>NUCLEOTIDE SEQUENCE [LARGE SCALE GENOMIC DNA]</scope>
    <source>
        <strain evidence="4">CCUG 43114</strain>
    </source>
</reference>
<comment type="caution">
    <text evidence="3">The sequence shown here is derived from an EMBL/GenBank/DDBJ whole genome shotgun (WGS) entry which is preliminary data.</text>
</comment>
<evidence type="ECO:0000256" key="2">
    <source>
        <dbReference type="ARBA" id="ARBA00022679"/>
    </source>
</evidence>
<keyword evidence="4" id="KW-1185">Reference proteome</keyword>
<dbReference type="CDD" id="cd06533">
    <property type="entry name" value="Glyco_transf_WecG_TagA"/>
    <property type="match status" value="1"/>
</dbReference>
<dbReference type="EMBL" id="JBHSLD010000013">
    <property type="protein sequence ID" value="MFC5381884.1"/>
    <property type="molecule type" value="Genomic_DNA"/>
</dbReference>
<protein>
    <submittedName>
        <fullName evidence="3">WecB/TagA/CpsF family glycosyltransferase</fullName>
    </submittedName>
</protein>
<gene>
    <name evidence="3" type="ORF">ACFPJ6_13950</name>
</gene>
<evidence type="ECO:0000256" key="1">
    <source>
        <dbReference type="ARBA" id="ARBA00022676"/>
    </source>
</evidence>
<dbReference type="RefSeq" id="WP_377002903.1">
    <property type="nucleotide sequence ID" value="NZ_JBHSLD010000013.1"/>
</dbReference>
<accession>A0ABW0GQG1</accession>
<evidence type="ECO:0000313" key="3">
    <source>
        <dbReference type="EMBL" id="MFC5381884.1"/>
    </source>
</evidence>
<dbReference type="PANTHER" id="PTHR34136">
    <property type="match status" value="1"/>
</dbReference>
<sequence>MGSGAERKVRLDMLDFDAVTADDVVDRVVADASSGRGGVIVTPNIDIMQQCRDPEMAEVFRAADLVVADGAPVVLASRLVGDPLPERVTGSGLVPLLSQAAAEQDLSVFLLGAAPGVADRAAERLRDEAPGLDVAGTYCPPLGYEHDPEELRKIDKAVTAVAPDIVFVALGAGKQERLSHRLADLLPGTWFLGCGAALTMVAGEVPRAPGWLQGLGVEWVHRLVMEPRRLARRYLVDDAPYAVRLLLWSVRNSRRRPLASTA</sequence>
<dbReference type="Pfam" id="PF03808">
    <property type="entry name" value="Glyco_tran_WecG"/>
    <property type="match status" value="1"/>
</dbReference>
<name>A0ABW0GQG1_9MICO</name>
<proteinExistence type="predicted"/>
<dbReference type="PANTHER" id="PTHR34136:SF1">
    <property type="entry name" value="UDP-N-ACETYL-D-MANNOSAMINURONIC ACID TRANSFERASE"/>
    <property type="match status" value="1"/>
</dbReference>
<dbReference type="Proteomes" id="UP001596122">
    <property type="component" value="Unassembled WGS sequence"/>
</dbReference>
<dbReference type="NCBIfam" id="TIGR00696">
    <property type="entry name" value="wecG_tagA_cpsF"/>
    <property type="match status" value="1"/>
</dbReference>
<organism evidence="3 4">
    <name type="scientific">Aquipuribacter nitratireducens</name>
    <dbReference type="NCBI Taxonomy" id="650104"/>
    <lineage>
        <taxon>Bacteria</taxon>
        <taxon>Bacillati</taxon>
        <taxon>Actinomycetota</taxon>
        <taxon>Actinomycetes</taxon>
        <taxon>Micrococcales</taxon>
        <taxon>Intrasporangiaceae</taxon>
        <taxon>Aquipuribacter</taxon>
    </lineage>
</organism>
<dbReference type="InterPro" id="IPR004629">
    <property type="entry name" value="WecG_TagA_CpsF"/>
</dbReference>
<keyword evidence="2" id="KW-0808">Transferase</keyword>
<evidence type="ECO:0000313" key="4">
    <source>
        <dbReference type="Proteomes" id="UP001596122"/>
    </source>
</evidence>
<keyword evidence="1" id="KW-0328">Glycosyltransferase</keyword>